<dbReference type="EC" id="3.2.2.27" evidence="1"/>
<protein>
    <submittedName>
        <fullName evidence="1">Uracil-DNA glycosylase</fullName>
        <ecNumber evidence="1">3.2.2.27</ecNumber>
    </submittedName>
</protein>
<sequence>MICERCPSLWASRTRIVETDLPDFGRPCRILAIGEAPGTDEDAQGRGFVGRAGRGLHNLLKQHGLRRGYDYGCANIVRCRPPDNRKPSAEERANCLPHLAETILMAKPDALLLVGNTAAQTFLGGGSFGAILRHRRPIRPSGTGAGSLRWRAARNHRHPHAPHQSAGLEPQSRKRRVLERGWPGAD</sequence>
<evidence type="ECO:0000313" key="2">
    <source>
        <dbReference type="Proteomes" id="UP000271650"/>
    </source>
</evidence>
<dbReference type="EMBL" id="CP127527">
    <property type="protein sequence ID" value="XRI78295.1"/>
    <property type="molecule type" value="Genomic_DNA"/>
</dbReference>
<evidence type="ECO:0000313" key="1">
    <source>
        <dbReference type="EMBL" id="XRI78295.1"/>
    </source>
</evidence>
<proteinExistence type="predicted"/>
<organism evidence="1 2">
    <name type="scientific">Acidithiobacillus sulfuriphilus</name>
    <dbReference type="NCBI Taxonomy" id="1867749"/>
    <lineage>
        <taxon>Bacteria</taxon>
        <taxon>Pseudomonadati</taxon>
        <taxon>Pseudomonadota</taxon>
        <taxon>Acidithiobacillia</taxon>
        <taxon>Acidithiobacillales</taxon>
        <taxon>Acidithiobacillaceae</taxon>
        <taxon>Acidithiobacillus</taxon>
    </lineage>
</organism>
<keyword evidence="1" id="KW-0326">Glycosidase</keyword>
<accession>A0ACD5HS14</accession>
<reference evidence="1 2" key="1">
    <citation type="journal article" date="2019" name="Int. J. Syst. Evol. Microbiol.">
        <title>Acidithiobacillus sulfuriphilus sp. nov.: an extremely acidophilic sulfur-oxidizing chemolithotroph isolated from a neutral pH environment.</title>
        <authorList>
            <person name="Falagan C."/>
            <person name="Moya-Beltran A."/>
            <person name="Castro M."/>
            <person name="Quatrini R."/>
            <person name="Johnson D.B."/>
        </authorList>
    </citation>
    <scope>NUCLEOTIDE SEQUENCE [LARGE SCALE GENOMIC DNA]</scope>
    <source>
        <strain evidence="1 2">CJ-2</strain>
    </source>
</reference>
<keyword evidence="1" id="KW-0378">Hydrolase</keyword>
<gene>
    <name evidence="1" type="ORF">EC580_006430</name>
</gene>
<keyword evidence="2" id="KW-1185">Reference proteome</keyword>
<name>A0ACD5HS14_9PROT</name>
<dbReference type="Proteomes" id="UP000271650">
    <property type="component" value="Chromosome"/>
</dbReference>